<protein>
    <submittedName>
        <fullName evidence="2">Uncharacterized protein</fullName>
    </submittedName>
</protein>
<reference evidence="2 3" key="2">
    <citation type="submission" date="2024-09" db="EMBL/GenBank/DDBJ databases">
        <title>Draft genome sequence of Candidatus Magnetaquicoccaceae bacterium FCR-1.</title>
        <authorList>
            <person name="Shimoshige H."/>
            <person name="Shimamura S."/>
            <person name="Taoka A."/>
            <person name="Kobayashi H."/>
            <person name="Maekawa T."/>
        </authorList>
    </citation>
    <scope>NUCLEOTIDE SEQUENCE [LARGE SCALE GENOMIC DNA]</scope>
    <source>
        <strain evidence="2 3">FCR-1</strain>
    </source>
</reference>
<name>A0ABQ0CCI4_9PROT</name>
<reference evidence="2 3" key="1">
    <citation type="submission" date="2024-05" db="EMBL/GenBank/DDBJ databases">
        <authorList>
            <consortium name="Candidatus Magnetaquicoccaceae bacterium FCR-1 genome sequencing consortium"/>
            <person name="Shimoshige H."/>
            <person name="Shimamura S."/>
            <person name="Taoka A."/>
            <person name="Kobayashi H."/>
            <person name="Maekawa T."/>
        </authorList>
    </citation>
    <scope>NUCLEOTIDE SEQUENCE [LARGE SCALE GENOMIC DNA]</scope>
    <source>
        <strain evidence="2 3">FCR-1</strain>
    </source>
</reference>
<evidence type="ECO:0000313" key="2">
    <source>
        <dbReference type="EMBL" id="GAB0058583.1"/>
    </source>
</evidence>
<keyword evidence="3" id="KW-1185">Reference proteome</keyword>
<proteinExistence type="predicted"/>
<accession>A0ABQ0CCI4</accession>
<comment type="caution">
    <text evidence="2">The sequence shown here is derived from an EMBL/GenBank/DDBJ whole genome shotgun (WGS) entry which is preliminary data.</text>
</comment>
<sequence>MIPYFSSLLERHWLAVTFAEAGEPEQACWLLEAPVAPRENTDRHDPTIVLRDGQPVALPT</sequence>
<organism evidence="2 3">
    <name type="scientific">Candidatus Magnetaquiglobus chichijimensis</name>
    <dbReference type="NCBI Taxonomy" id="3141448"/>
    <lineage>
        <taxon>Bacteria</taxon>
        <taxon>Pseudomonadati</taxon>
        <taxon>Pseudomonadota</taxon>
        <taxon>Magnetococcia</taxon>
        <taxon>Magnetococcales</taxon>
        <taxon>Candidatus Magnetaquicoccaceae</taxon>
        <taxon>Candidatus Magnetaquiglobus</taxon>
    </lineage>
</organism>
<gene>
    <name evidence="2" type="ORF">SIID45300_02934</name>
</gene>
<dbReference type="Proteomes" id="UP001628193">
    <property type="component" value="Unassembled WGS sequence"/>
</dbReference>
<dbReference type="EMBL" id="BAAFGK010000005">
    <property type="protein sequence ID" value="GAB0058583.1"/>
    <property type="molecule type" value="Genomic_DNA"/>
</dbReference>
<dbReference type="RefSeq" id="WP_420906303.1">
    <property type="nucleotide sequence ID" value="NZ_BAAFGK010000005.1"/>
</dbReference>
<feature type="region of interest" description="Disordered" evidence="1">
    <location>
        <begin position="40"/>
        <end position="60"/>
    </location>
</feature>
<evidence type="ECO:0000313" key="3">
    <source>
        <dbReference type="Proteomes" id="UP001628193"/>
    </source>
</evidence>
<evidence type="ECO:0000256" key="1">
    <source>
        <dbReference type="SAM" id="MobiDB-lite"/>
    </source>
</evidence>